<name>A0AAU7GFW9_9MICO</name>
<feature type="domain" description="DUF7882" evidence="2">
    <location>
        <begin position="1"/>
        <end position="94"/>
    </location>
</feature>
<organism evidence="3">
    <name type="scientific">Leifsonia sp. NPDC080035</name>
    <dbReference type="NCBI Taxonomy" id="3143936"/>
    <lineage>
        <taxon>Bacteria</taxon>
        <taxon>Bacillati</taxon>
        <taxon>Actinomycetota</taxon>
        <taxon>Actinomycetes</taxon>
        <taxon>Micrococcales</taxon>
        <taxon>Microbacteriaceae</taxon>
        <taxon>Leifsonia</taxon>
    </lineage>
</organism>
<sequence length="105" mass="12090">MGSLSYDGMEYPFEDRTLQHLQVVITTKLRRRESFAFSWVPAFESAGRETIWIDNGLPLRFRYDEPAVPAINRDWLEVLMEGTHRPSGLTLLPEPPAKKARQSSL</sequence>
<protein>
    <recommendedName>
        <fullName evidence="2">DUF7882 domain-containing protein</fullName>
    </recommendedName>
</protein>
<dbReference type="RefSeq" id="WP_348790032.1">
    <property type="nucleotide sequence ID" value="NZ_CP157390.1"/>
</dbReference>
<dbReference type="InterPro" id="IPR057204">
    <property type="entry name" value="DUF7882"/>
</dbReference>
<evidence type="ECO:0000256" key="1">
    <source>
        <dbReference type="SAM" id="MobiDB-lite"/>
    </source>
</evidence>
<reference evidence="3" key="1">
    <citation type="submission" date="2024-05" db="EMBL/GenBank/DDBJ databases">
        <title>The Natural Products Discovery Center: Release of the First 8490 Sequenced Strains for Exploring Actinobacteria Biosynthetic Diversity.</title>
        <authorList>
            <person name="Kalkreuter E."/>
            <person name="Kautsar S.A."/>
            <person name="Yang D."/>
            <person name="Bader C.D."/>
            <person name="Teijaro C.N."/>
            <person name="Fluegel L."/>
            <person name="Davis C.M."/>
            <person name="Simpson J.R."/>
            <person name="Lauterbach L."/>
            <person name="Steele A.D."/>
            <person name="Gui C."/>
            <person name="Meng S."/>
            <person name="Li G."/>
            <person name="Viehrig K."/>
            <person name="Ye F."/>
            <person name="Su P."/>
            <person name="Kiefer A.F."/>
            <person name="Nichols A."/>
            <person name="Cepeda A.J."/>
            <person name="Yan W."/>
            <person name="Fan B."/>
            <person name="Jiang Y."/>
            <person name="Adhikari A."/>
            <person name="Zheng C.-J."/>
            <person name="Schuster L."/>
            <person name="Cowan T.M."/>
            <person name="Smanski M.J."/>
            <person name="Chevrette M.G."/>
            <person name="de Carvalho L.P.S."/>
            <person name="Shen B."/>
        </authorList>
    </citation>
    <scope>NUCLEOTIDE SEQUENCE</scope>
    <source>
        <strain evidence="3">NPDC080035</strain>
    </source>
</reference>
<dbReference type="EMBL" id="CP157390">
    <property type="protein sequence ID" value="XBM50122.1"/>
    <property type="molecule type" value="Genomic_DNA"/>
</dbReference>
<dbReference type="Pfam" id="PF25355">
    <property type="entry name" value="DUF7882"/>
    <property type="match status" value="1"/>
</dbReference>
<proteinExistence type="predicted"/>
<feature type="region of interest" description="Disordered" evidence="1">
    <location>
        <begin position="85"/>
        <end position="105"/>
    </location>
</feature>
<accession>A0AAU7GFW9</accession>
<evidence type="ECO:0000313" key="3">
    <source>
        <dbReference type="EMBL" id="XBM50122.1"/>
    </source>
</evidence>
<evidence type="ECO:0000259" key="2">
    <source>
        <dbReference type="Pfam" id="PF25355"/>
    </source>
</evidence>
<dbReference type="AlphaFoldDB" id="A0AAU7GFW9"/>
<gene>
    <name evidence="3" type="ORF">AAME72_09670</name>
</gene>